<dbReference type="GO" id="GO:0043171">
    <property type="term" value="P:peptide catabolic process"/>
    <property type="evidence" value="ECO:0007669"/>
    <property type="project" value="TreeGrafter"/>
</dbReference>
<evidence type="ECO:0000313" key="2">
    <source>
        <dbReference type="EMBL" id="GMT14193.1"/>
    </source>
</evidence>
<dbReference type="Gene3D" id="2.60.40.1730">
    <property type="entry name" value="tricorn interacting facor f3 domain"/>
    <property type="match status" value="1"/>
</dbReference>
<protein>
    <recommendedName>
        <fullName evidence="1">Aminopeptidase N-like N-terminal domain-containing protein</fullName>
    </recommendedName>
</protein>
<organism evidence="2 3">
    <name type="scientific">Pristionchus fissidentatus</name>
    <dbReference type="NCBI Taxonomy" id="1538716"/>
    <lineage>
        <taxon>Eukaryota</taxon>
        <taxon>Metazoa</taxon>
        <taxon>Ecdysozoa</taxon>
        <taxon>Nematoda</taxon>
        <taxon>Chromadorea</taxon>
        <taxon>Rhabditida</taxon>
        <taxon>Rhabditina</taxon>
        <taxon>Diplogasteromorpha</taxon>
        <taxon>Diplogasteroidea</taxon>
        <taxon>Neodiplogasteridae</taxon>
        <taxon>Pristionchus</taxon>
    </lineage>
</organism>
<dbReference type="Pfam" id="PF17900">
    <property type="entry name" value="Peptidase_M1_N"/>
    <property type="match status" value="1"/>
</dbReference>
<dbReference type="PANTHER" id="PTHR11533:SF299">
    <property type="entry name" value="AMINOPEPTIDASE"/>
    <property type="match status" value="1"/>
</dbReference>
<dbReference type="AlphaFoldDB" id="A0AAV5V4Y0"/>
<evidence type="ECO:0000259" key="1">
    <source>
        <dbReference type="Pfam" id="PF17900"/>
    </source>
</evidence>
<evidence type="ECO:0000313" key="3">
    <source>
        <dbReference type="Proteomes" id="UP001432322"/>
    </source>
</evidence>
<dbReference type="Proteomes" id="UP001432322">
    <property type="component" value="Unassembled WGS sequence"/>
</dbReference>
<dbReference type="InterPro" id="IPR050344">
    <property type="entry name" value="Peptidase_M1_aminopeptidases"/>
</dbReference>
<accession>A0AAV5V4Y0</accession>
<dbReference type="GO" id="GO:0005615">
    <property type="term" value="C:extracellular space"/>
    <property type="evidence" value="ECO:0007669"/>
    <property type="project" value="TreeGrafter"/>
</dbReference>
<feature type="domain" description="Aminopeptidase N-like N-terminal" evidence="1">
    <location>
        <begin position="6"/>
        <end position="144"/>
    </location>
</feature>
<gene>
    <name evidence="2" type="ORF">PFISCL1PPCAC_5490</name>
</gene>
<comment type="caution">
    <text evidence="2">The sequence shown here is derived from an EMBL/GenBank/DDBJ whole genome shotgun (WGS) entry which is preliminary data.</text>
</comment>
<dbReference type="InterPro" id="IPR045357">
    <property type="entry name" value="Aminopeptidase_N-like_N"/>
</dbReference>
<proteinExistence type="predicted"/>
<dbReference type="GO" id="GO:0042277">
    <property type="term" value="F:peptide binding"/>
    <property type="evidence" value="ECO:0007669"/>
    <property type="project" value="TreeGrafter"/>
</dbReference>
<dbReference type="InterPro" id="IPR001930">
    <property type="entry name" value="Peptidase_M1"/>
</dbReference>
<name>A0AAV5V4Y0_9BILA</name>
<dbReference type="GO" id="GO:0006508">
    <property type="term" value="P:proteolysis"/>
    <property type="evidence" value="ECO:0007669"/>
    <property type="project" value="InterPro"/>
</dbReference>
<dbReference type="GO" id="GO:0008270">
    <property type="term" value="F:zinc ion binding"/>
    <property type="evidence" value="ECO:0007669"/>
    <property type="project" value="TreeGrafter"/>
</dbReference>
<dbReference type="GO" id="GO:0005737">
    <property type="term" value="C:cytoplasm"/>
    <property type="evidence" value="ECO:0007669"/>
    <property type="project" value="TreeGrafter"/>
</dbReference>
<sequence length="217" mass="25029">ILLHSNDSNEELSSNKFIINADRETIVIPSRRYIMPEEIITLRISYNGTSRMKGVGLYESWTHREGSLSSSRSYISLLTNLEPARARQFFPCFDEPDKRAVFRLTIEHPQHLNAYSNTPIKFSSTKNKRKTTQFEKTSPLPPYLVALAITEQPIHTFEVDGYKIRAIGRNGSISVQRTSEALEILRANRVFDNATFFPTKTGYFNYKHGHILRYSYC</sequence>
<dbReference type="PRINTS" id="PR00756">
    <property type="entry name" value="ALADIPTASE"/>
</dbReference>
<dbReference type="EMBL" id="BTSY01000002">
    <property type="protein sequence ID" value="GMT14193.1"/>
    <property type="molecule type" value="Genomic_DNA"/>
</dbReference>
<reference evidence="2" key="1">
    <citation type="submission" date="2023-10" db="EMBL/GenBank/DDBJ databases">
        <title>Genome assembly of Pristionchus species.</title>
        <authorList>
            <person name="Yoshida K."/>
            <person name="Sommer R.J."/>
        </authorList>
    </citation>
    <scope>NUCLEOTIDE SEQUENCE</scope>
    <source>
        <strain evidence="2">RS5133</strain>
    </source>
</reference>
<keyword evidence="3" id="KW-1185">Reference proteome</keyword>
<dbReference type="InterPro" id="IPR042097">
    <property type="entry name" value="Aminopeptidase_N-like_N_sf"/>
</dbReference>
<dbReference type="GO" id="GO:0016020">
    <property type="term" value="C:membrane"/>
    <property type="evidence" value="ECO:0007669"/>
    <property type="project" value="TreeGrafter"/>
</dbReference>
<dbReference type="SUPFAM" id="SSF63737">
    <property type="entry name" value="Leukotriene A4 hydrolase N-terminal domain"/>
    <property type="match status" value="1"/>
</dbReference>
<feature type="non-terminal residue" evidence="2">
    <location>
        <position position="1"/>
    </location>
</feature>
<dbReference type="PANTHER" id="PTHR11533">
    <property type="entry name" value="PROTEASE M1 ZINC METALLOPROTEASE"/>
    <property type="match status" value="1"/>
</dbReference>
<dbReference type="GO" id="GO:0070006">
    <property type="term" value="F:metalloaminopeptidase activity"/>
    <property type="evidence" value="ECO:0007669"/>
    <property type="project" value="TreeGrafter"/>
</dbReference>